<name>A0AAV6H2I9_9TELE</name>
<accession>A0AAV6H2I9</accession>
<dbReference type="PANTHER" id="PTHR23239:SF367">
    <property type="entry name" value="KERATIN 15-RELATED"/>
    <property type="match status" value="1"/>
</dbReference>
<dbReference type="EMBL" id="JADWDJ010000006">
    <property type="protein sequence ID" value="KAG5280292.1"/>
    <property type="molecule type" value="Genomic_DNA"/>
</dbReference>
<dbReference type="Gene3D" id="1.20.5.170">
    <property type="match status" value="1"/>
</dbReference>
<dbReference type="PANTHER" id="PTHR23239">
    <property type="entry name" value="INTERMEDIATE FILAMENT"/>
    <property type="match status" value="1"/>
</dbReference>
<dbReference type="InterPro" id="IPR039008">
    <property type="entry name" value="IF_rod_dom"/>
</dbReference>
<evidence type="ECO:0000256" key="3">
    <source>
        <dbReference type="SAM" id="Coils"/>
    </source>
</evidence>
<dbReference type="Gene3D" id="1.20.5.1160">
    <property type="entry name" value="Vasodilator-stimulated phosphoprotein"/>
    <property type="match status" value="1"/>
</dbReference>
<proteinExistence type="predicted"/>
<evidence type="ECO:0000256" key="1">
    <source>
        <dbReference type="ARBA" id="ARBA00022754"/>
    </source>
</evidence>
<dbReference type="SMART" id="SM01391">
    <property type="entry name" value="Filament"/>
    <property type="match status" value="1"/>
</dbReference>
<dbReference type="GO" id="GO:0005198">
    <property type="term" value="F:structural molecule activity"/>
    <property type="evidence" value="ECO:0007669"/>
    <property type="project" value="InterPro"/>
</dbReference>
<feature type="coiled-coil region" evidence="3">
    <location>
        <begin position="177"/>
        <end position="236"/>
    </location>
</feature>
<evidence type="ECO:0000313" key="6">
    <source>
        <dbReference type="Proteomes" id="UP000823561"/>
    </source>
</evidence>
<dbReference type="FunFam" id="1.20.5.500:FF:000001">
    <property type="entry name" value="Type II keratin 23"/>
    <property type="match status" value="1"/>
</dbReference>
<gene>
    <name evidence="5" type="ORF">AALO_G00087360</name>
</gene>
<dbReference type="FunFam" id="1.20.5.170:FF:000002">
    <property type="entry name" value="Type I keratin KA11"/>
    <property type="match status" value="1"/>
</dbReference>
<organism evidence="5 6">
    <name type="scientific">Alosa alosa</name>
    <name type="common">allis shad</name>
    <dbReference type="NCBI Taxonomy" id="278164"/>
    <lineage>
        <taxon>Eukaryota</taxon>
        <taxon>Metazoa</taxon>
        <taxon>Chordata</taxon>
        <taxon>Craniata</taxon>
        <taxon>Vertebrata</taxon>
        <taxon>Euteleostomi</taxon>
        <taxon>Actinopterygii</taxon>
        <taxon>Neopterygii</taxon>
        <taxon>Teleostei</taxon>
        <taxon>Clupei</taxon>
        <taxon>Clupeiformes</taxon>
        <taxon>Clupeoidei</taxon>
        <taxon>Clupeidae</taxon>
        <taxon>Alosa</taxon>
    </lineage>
</organism>
<dbReference type="Gene3D" id="1.20.5.500">
    <property type="entry name" value="Single helix bin"/>
    <property type="match status" value="1"/>
</dbReference>
<dbReference type="Proteomes" id="UP000823561">
    <property type="component" value="Chromosome 6"/>
</dbReference>
<feature type="domain" description="IF rod" evidence="4">
    <location>
        <begin position="1"/>
        <end position="265"/>
    </location>
</feature>
<dbReference type="InterPro" id="IPR002957">
    <property type="entry name" value="Keratin_I"/>
</dbReference>
<dbReference type="Pfam" id="PF00038">
    <property type="entry name" value="Filament"/>
    <property type="match status" value="1"/>
</dbReference>
<evidence type="ECO:0000313" key="5">
    <source>
        <dbReference type="EMBL" id="KAG5280292.1"/>
    </source>
</evidence>
<dbReference type="PROSITE" id="PS51842">
    <property type="entry name" value="IF_ROD_2"/>
    <property type="match status" value="1"/>
</dbReference>
<keyword evidence="1" id="KW-0403">Intermediate filament</keyword>
<evidence type="ECO:0000256" key="2">
    <source>
        <dbReference type="ARBA" id="ARBA00023054"/>
    </source>
</evidence>
<keyword evidence="2 3" id="KW-0175">Coiled coil</keyword>
<protein>
    <recommendedName>
        <fullName evidence="4">IF rod domain-containing protein</fullName>
    </recommendedName>
</protein>
<sequence length="346" mass="38591">MQNLNNRLAGYMAKIHGFISAKGSIHLRNDNANLALDDYKLKYESEAAIRQTMEADVAGLKTVLADITFTKTDLTARLTGLTEDLVVLQKNHTEDLLALRTQVRHQVNVDVDAAPQEDLSAVLTGVREHYEAVAVKNKTELEAWFQAKTESLKKEVTTSTTTLQVSSSEVTSMKSTIQALQIELMSLTSMKASLENTLSETKIRYAGMLSGFQSQVSSLEAQLAQLRIDLETQSSEHKMLLDIKTRLELEIAEYSRLLDSQVSRQVTNVIEKQKQQQQQQLQLQTTTHIIQQMRSSSSTRTKYVTVMEEVVDGKVVSSSSSSSNYLARLSCAQVLPLANCLEMKTK</sequence>
<evidence type="ECO:0000259" key="4">
    <source>
        <dbReference type="PROSITE" id="PS51842"/>
    </source>
</evidence>
<comment type="caution">
    <text evidence="5">The sequence shown here is derived from an EMBL/GenBank/DDBJ whole genome shotgun (WGS) entry which is preliminary data.</text>
</comment>
<dbReference type="AlphaFoldDB" id="A0AAV6H2I9"/>
<dbReference type="PRINTS" id="PR01248">
    <property type="entry name" value="TYPE1KERATIN"/>
</dbReference>
<dbReference type="SUPFAM" id="SSF64593">
    <property type="entry name" value="Intermediate filament protein, coiled coil region"/>
    <property type="match status" value="1"/>
</dbReference>
<reference evidence="5" key="1">
    <citation type="submission" date="2020-10" db="EMBL/GenBank/DDBJ databases">
        <title>Chromosome-scale genome assembly of the Allis shad, Alosa alosa.</title>
        <authorList>
            <person name="Margot Z."/>
            <person name="Christophe K."/>
            <person name="Cabau C."/>
            <person name="Louis A."/>
            <person name="Berthelot C."/>
            <person name="Parey E."/>
            <person name="Roest Crollius H."/>
            <person name="Montfort J."/>
            <person name="Robinson-Rechavi M."/>
            <person name="Bucao C."/>
            <person name="Bouchez O."/>
            <person name="Gislard M."/>
            <person name="Lluch J."/>
            <person name="Milhes M."/>
            <person name="Lampietro C."/>
            <person name="Lopez Roques C."/>
            <person name="Donnadieu C."/>
            <person name="Braasch I."/>
            <person name="Desvignes T."/>
            <person name="Postlethwait J."/>
            <person name="Bobe J."/>
            <person name="Guiguen Y."/>
        </authorList>
    </citation>
    <scope>NUCLEOTIDE SEQUENCE</scope>
    <source>
        <strain evidence="5">M-15738</strain>
        <tissue evidence="5">Blood</tissue>
    </source>
</reference>
<keyword evidence="6" id="KW-1185">Reference proteome</keyword>
<dbReference type="GO" id="GO:0005882">
    <property type="term" value="C:intermediate filament"/>
    <property type="evidence" value="ECO:0007669"/>
    <property type="project" value="UniProtKB-KW"/>
</dbReference>